<comment type="caution">
    <text evidence="1">The sequence shown here is derived from an EMBL/GenBank/DDBJ whole genome shotgun (WGS) entry which is preliminary data.</text>
</comment>
<accession>A0AAW1V6N0</accession>
<dbReference type="AlphaFoldDB" id="A0AAW1V6N0"/>
<gene>
    <name evidence="1" type="ORF">WA026_014595</name>
</gene>
<proteinExistence type="predicted"/>
<dbReference type="Proteomes" id="UP001431783">
    <property type="component" value="Unassembled WGS sequence"/>
</dbReference>
<evidence type="ECO:0000313" key="2">
    <source>
        <dbReference type="Proteomes" id="UP001431783"/>
    </source>
</evidence>
<protein>
    <submittedName>
        <fullName evidence="1">Uncharacterized protein</fullName>
    </submittedName>
</protein>
<name>A0AAW1V6N0_9CUCU</name>
<organism evidence="1 2">
    <name type="scientific">Henosepilachna vigintioctopunctata</name>
    <dbReference type="NCBI Taxonomy" id="420089"/>
    <lineage>
        <taxon>Eukaryota</taxon>
        <taxon>Metazoa</taxon>
        <taxon>Ecdysozoa</taxon>
        <taxon>Arthropoda</taxon>
        <taxon>Hexapoda</taxon>
        <taxon>Insecta</taxon>
        <taxon>Pterygota</taxon>
        <taxon>Neoptera</taxon>
        <taxon>Endopterygota</taxon>
        <taxon>Coleoptera</taxon>
        <taxon>Polyphaga</taxon>
        <taxon>Cucujiformia</taxon>
        <taxon>Coccinelloidea</taxon>
        <taxon>Coccinellidae</taxon>
        <taxon>Epilachninae</taxon>
        <taxon>Epilachnini</taxon>
        <taxon>Henosepilachna</taxon>
    </lineage>
</organism>
<evidence type="ECO:0000313" key="1">
    <source>
        <dbReference type="EMBL" id="KAK9891356.1"/>
    </source>
</evidence>
<sequence length="150" mass="17641">MRKYVMGRHNLLKTLEMSCDNIVEENDAFNNEKKGEVGLPLLRDQHISSRNYKEIQRGPSITNQNHQFEYSMPFSDRIGPNRKLFSTCRNPEYSEWFFCRGQFTSGMSKTDEYTVSLLHVATKSLDRKVDISNYFDMHFSEIVRKILSKT</sequence>
<reference evidence="1 2" key="1">
    <citation type="submission" date="2023-03" db="EMBL/GenBank/DDBJ databases">
        <title>Genome insight into feeding habits of ladybird beetles.</title>
        <authorList>
            <person name="Li H.-S."/>
            <person name="Huang Y.-H."/>
            <person name="Pang H."/>
        </authorList>
    </citation>
    <scope>NUCLEOTIDE SEQUENCE [LARGE SCALE GENOMIC DNA]</scope>
    <source>
        <strain evidence="1">SYSU_2023b</strain>
        <tissue evidence="1">Whole body</tissue>
    </source>
</reference>
<dbReference type="EMBL" id="JARQZJ010000128">
    <property type="protein sequence ID" value="KAK9891356.1"/>
    <property type="molecule type" value="Genomic_DNA"/>
</dbReference>
<keyword evidence="2" id="KW-1185">Reference proteome</keyword>